<evidence type="ECO:0000313" key="1">
    <source>
        <dbReference type="EMBL" id="MBA4613542.1"/>
    </source>
</evidence>
<dbReference type="EMBL" id="JACEON010000020">
    <property type="protein sequence ID" value="MBA4613542.1"/>
    <property type="molecule type" value="Genomic_DNA"/>
</dbReference>
<organism evidence="1 2">
    <name type="scientific">Stappia taiwanensis</name>
    <dbReference type="NCBI Taxonomy" id="992267"/>
    <lineage>
        <taxon>Bacteria</taxon>
        <taxon>Pseudomonadati</taxon>
        <taxon>Pseudomonadota</taxon>
        <taxon>Alphaproteobacteria</taxon>
        <taxon>Hyphomicrobiales</taxon>
        <taxon>Stappiaceae</taxon>
        <taxon>Stappia</taxon>
    </lineage>
</organism>
<proteinExistence type="predicted"/>
<name>A0A838XT43_9HYPH</name>
<gene>
    <name evidence="1" type="ORF">H1W37_17935</name>
</gene>
<keyword evidence="2" id="KW-1185">Reference proteome</keyword>
<reference evidence="1 2" key="2">
    <citation type="submission" date="2020-08" db="EMBL/GenBank/DDBJ databases">
        <title>Stappia taiwanensis sp. nov., isolated from a coastal thermal spring.</title>
        <authorList>
            <person name="Kampfer P."/>
        </authorList>
    </citation>
    <scope>NUCLEOTIDE SEQUENCE [LARGE SCALE GENOMIC DNA]</scope>
    <source>
        <strain evidence="1 2">DSM 23284</strain>
    </source>
</reference>
<comment type="caution">
    <text evidence="1">The sequence shown here is derived from an EMBL/GenBank/DDBJ whole genome shotgun (WGS) entry which is preliminary data.</text>
</comment>
<dbReference type="RefSeq" id="WP_181761737.1">
    <property type="nucleotide sequence ID" value="NZ_BMCR01000004.1"/>
</dbReference>
<evidence type="ECO:0000313" key="2">
    <source>
        <dbReference type="Proteomes" id="UP000559404"/>
    </source>
</evidence>
<sequence>MSGTREYEQARRLADDLVDKLPKAIEALSAIANSVEADAKAVPAGIEAMPGVANLETEPAALGLETAPGQMAALETGPVPSVGAVRSAEALMENMEGILHSVESGPIANALRDLALSAEPMAPTLEGAPQIAENIEGAAHALGALAQSFETLPAAGAELARTLEQVSSYAELMADSVEGR</sequence>
<accession>A0A838XT43</accession>
<dbReference type="AlphaFoldDB" id="A0A838XT43"/>
<protein>
    <submittedName>
        <fullName evidence="1">Uncharacterized protein</fullName>
    </submittedName>
</protein>
<dbReference type="Proteomes" id="UP000559404">
    <property type="component" value="Unassembled WGS sequence"/>
</dbReference>
<reference evidence="1 2" key="1">
    <citation type="submission" date="2020-07" db="EMBL/GenBank/DDBJ databases">
        <authorList>
            <person name="Li M."/>
        </authorList>
    </citation>
    <scope>NUCLEOTIDE SEQUENCE [LARGE SCALE GENOMIC DNA]</scope>
    <source>
        <strain evidence="1 2">DSM 23284</strain>
    </source>
</reference>